<dbReference type="Pfam" id="PF04255">
    <property type="entry name" value="DUF433"/>
    <property type="match status" value="1"/>
</dbReference>
<dbReference type="InterPro" id="IPR007367">
    <property type="entry name" value="DUF433"/>
</dbReference>
<comment type="caution">
    <text evidence="1">The sequence shown here is derived from an EMBL/GenBank/DDBJ whole genome shotgun (WGS) entry which is preliminary data.</text>
</comment>
<dbReference type="RefSeq" id="WP_184194881.1">
    <property type="nucleotide sequence ID" value="NZ_JACHGW010000002.1"/>
</dbReference>
<reference evidence="1 2" key="1">
    <citation type="submission" date="2020-08" db="EMBL/GenBank/DDBJ databases">
        <title>Genomic Encyclopedia of Type Strains, Phase IV (KMG-IV): sequencing the most valuable type-strain genomes for metagenomic binning, comparative biology and taxonomic classification.</title>
        <authorList>
            <person name="Goeker M."/>
        </authorList>
    </citation>
    <scope>NUCLEOTIDE SEQUENCE [LARGE SCALE GENOMIC DNA]</scope>
    <source>
        <strain evidence="1 2">DSM 23562</strain>
    </source>
</reference>
<keyword evidence="2" id="KW-1185">Reference proteome</keyword>
<dbReference type="Proteomes" id="UP000520814">
    <property type="component" value="Unassembled WGS sequence"/>
</dbReference>
<dbReference type="InterPro" id="IPR009057">
    <property type="entry name" value="Homeodomain-like_sf"/>
</dbReference>
<sequence>MEIVTETLGGELYQYVPLGEYVVRALGVCGGRPTFKYTRIEVAGALSRLATGEAMSQIVEGYGGRVSREAMQEAVDIAVGRLLDSLPTMPEATQV</sequence>
<dbReference type="Gene3D" id="1.10.10.10">
    <property type="entry name" value="Winged helix-like DNA-binding domain superfamily/Winged helix DNA-binding domain"/>
    <property type="match status" value="1"/>
</dbReference>
<dbReference type="AlphaFoldDB" id="A0A7W9SPA0"/>
<organism evidence="1 2">
    <name type="scientific">Armatimonas rosea</name>
    <dbReference type="NCBI Taxonomy" id="685828"/>
    <lineage>
        <taxon>Bacteria</taxon>
        <taxon>Bacillati</taxon>
        <taxon>Armatimonadota</taxon>
        <taxon>Armatimonadia</taxon>
        <taxon>Armatimonadales</taxon>
        <taxon>Armatimonadaceae</taxon>
        <taxon>Armatimonas</taxon>
    </lineage>
</organism>
<accession>A0A7W9SPA0</accession>
<dbReference type="EMBL" id="JACHGW010000002">
    <property type="protein sequence ID" value="MBB6050261.1"/>
    <property type="molecule type" value="Genomic_DNA"/>
</dbReference>
<gene>
    <name evidence="1" type="ORF">HNQ39_002052</name>
</gene>
<dbReference type="InterPro" id="IPR036388">
    <property type="entry name" value="WH-like_DNA-bd_sf"/>
</dbReference>
<protein>
    <submittedName>
        <fullName evidence="1">Uncharacterized protein (DUF433 family)</fullName>
    </submittedName>
</protein>
<evidence type="ECO:0000313" key="1">
    <source>
        <dbReference type="EMBL" id="MBB6050261.1"/>
    </source>
</evidence>
<evidence type="ECO:0000313" key="2">
    <source>
        <dbReference type="Proteomes" id="UP000520814"/>
    </source>
</evidence>
<dbReference type="SUPFAM" id="SSF46689">
    <property type="entry name" value="Homeodomain-like"/>
    <property type="match status" value="1"/>
</dbReference>
<proteinExistence type="predicted"/>
<name>A0A7W9SPA0_ARMRO</name>